<keyword evidence="5 6" id="KW-0482">Metalloprotease</keyword>
<dbReference type="Gene3D" id="2.30.42.10">
    <property type="match status" value="1"/>
</dbReference>
<feature type="domain" description="PDZ" evidence="7">
    <location>
        <begin position="51"/>
        <end position="143"/>
    </location>
</feature>
<evidence type="ECO:0000313" key="8">
    <source>
        <dbReference type="EMBL" id="RJG01498.1"/>
    </source>
</evidence>
<evidence type="ECO:0000313" key="9">
    <source>
        <dbReference type="Proteomes" id="UP000266327"/>
    </source>
</evidence>
<dbReference type="InterPro" id="IPR001915">
    <property type="entry name" value="Peptidase_M48"/>
</dbReference>
<dbReference type="GO" id="GO:0006508">
    <property type="term" value="P:proteolysis"/>
    <property type="evidence" value="ECO:0007669"/>
    <property type="project" value="UniProtKB-KW"/>
</dbReference>
<dbReference type="AlphaFoldDB" id="A0A3A3FZ65"/>
<dbReference type="Proteomes" id="UP000266327">
    <property type="component" value="Unassembled WGS sequence"/>
</dbReference>
<gene>
    <name evidence="8" type="ORF">D3878_07780</name>
</gene>
<dbReference type="SMART" id="SM00228">
    <property type="entry name" value="PDZ"/>
    <property type="match status" value="1"/>
</dbReference>
<evidence type="ECO:0000256" key="4">
    <source>
        <dbReference type="ARBA" id="ARBA00022833"/>
    </source>
</evidence>
<proteinExistence type="inferred from homology"/>
<comment type="caution">
    <text evidence="8">The sequence shown here is derived from an EMBL/GenBank/DDBJ whole genome shotgun (WGS) entry which is preliminary data.</text>
</comment>
<protein>
    <submittedName>
        <fullName evidence="8">Peptidase M48</fullName>
    </submittedName>
</protein>
<dbReference type="Pfam" id="PF01435">
    <property type="entry name" value="Peptidase_M48"/>
    <property type="match status" value="1"/>
</dbReference>
<dbReference type="SUPFAM" id="SSF50156">
    <property type="entry name" value="PDZ domain-like"/>
    <property type="match status" value="1"/>
</dbReference>
<comment type="cofactor">
    <cofactor evidence="6">
        <name>Zn(2+)</name>
        <dbReference type="ChEBI" id="CHEBI:29105"/>
    </cofactor>
    <text evidence="6">Binds 1 zinc ion per subunit.</text>
</comment>
<keyword evidence="2" id="KW-0479">Metal-binding</keyword>
<comment type="similarity">
    <text evidence="6">Belongs to the peptidase M48 family.</text>
</comment>
<evidence type="ECO:0000256" key="3">
    <source>
        <dbReference type="ARBA" id="ARBA00022801"/>
    </source>
</evidence>
<keyword evidence="3 6" id="KW-0378">Hydrolase</keyword>
<evidence type="ECO:0000256" key="5">
    <source>
        <dbReference type="ARBA" id="ARBA00023049"/>
    </source>
</evidence>
<evidence type="ECO:0000256" key="2">
    <source>
        <dbReference type="ARBA" id="ARBA00022723"/>
    </source>
</evidence>
<keyword evidence="9" id="KW-1185">Reference proteome</keyword>
<evidence type="ECO:0000256" key="6">
    <source>
        <dbReference type="RuleBase" id="RU003983"/>
    </source>
</evidence>
<organism evidence="8 9">
    <name type="scientific">Noviherbaspirillum sedimenti</name>
    <dbReference type="NCBI Taxonomy" id="2320865"/>
    <lineage>
        <taxon>Bacteria</taxon>
        <taxon>Pseudomonadati</taxon>
        <taxon>Pseudomonadota</taxon>
        <taxon>Betaproteobacteria</taxon>
        <taxon>Burkholderiales</taxon>
        <taxon>Oxalobacteraceae</taxon>
        <taxon>Noviherbaspirillum</taxon>
    </lineage>
</organism>
<keyword evidence="4 6" id="KW-0862">Zinc</keyword>
<keyword evidence="1 6" id="KW-0645">Protease</keyword>
<evidence type="ECO:0000259" key="7">
    <source>
        <dbReference type="SMART" id="SM00228"/>
    </source>
</evidence>
<reference evidence="9" key="1">
    <citation type="submission" date="2018-09" db="EMBL/GenBank/DDBJ databases">
        <authorList>
            <person name="Zhu H."/>
        </authorList>
    </citation>
    <scope>NUCLEOTIDE SEQUENCE [LARGE SCALE GENOMIC DNA]</scope>
    <source>
        <strain evidence="9">K1S02-23</strain>
    </source>
</reference>
<dbReference type="InterPro" id="IPR036034">
    <property type="entry name" value="PDZ_sf"/>
</dbReference>
<dbReference type="InterPro" id="IPR001478">
    <property type="entry name" value="PDZ"/>
</dbReference>
<evidence type="ECO:0000256" key="1">
    <source>
        <dbReference type="ARBA" id="ARBA00022670"/>
    </source>
</evidence>
<sequence>MPPLAPTQAPPALPDKVAILRSWAEQQGRLYRVAAPLLINNTELCPRHARNLLGFTAKTRYAYTDEFAETAQSALGLDERLRVMNVLPGSGAEQAGLQKGDALLAIEIEPLPQGRGAERASASIIASELQGRSSISLTVLRDGRRVVHDISLTPACAMVIDLGNTDLADSYADGQRVMVTRGMLDSVASDEELAYVLAQEIAHNILAQEPRQDMVAAIDRLHALKPPADNGTAAGDIPTYPADIELRTRKLALYLLARAGYGIDHALDFWQRMANPPASDEFFTELEQTVGAIAARKQLGEPLVPEQP</sequence>
<dbReference type="GO" id="GO:0004222">
    <property type="term" value="F:metalloendopeptidase activity"/>
    <property type="evidence" value="ECO:0007669"/>
    <property type="project" value="InterPro"/>
</dbReference>
<name>A0A3A3FZ65_9BURK</name>
<dbReference type="GO" id="GO:0046872">
    <property type="term" value="F:metal ion binding"/>
    <property type="evidence" value="ECO:0007669"/>
    <property type="project" value="UniProtKB-KW"/>
</dbReference>
<accession>A0A3A3FZ65</accession>
<dbReference type="EMBL" id="QYUQ01000002">
    <property type="protein sequence ID" value="RJG01498.1"/>
    <property type="molecule type" value="Genomic_DNA"/>
</dbReference>